<protein>
    <recommendedName>
        <fullName evidence="2">DUF4296 domain-containing protein</fullName>
    </recommendedName>
</protein>
<evidence type="ECO:0000313" key="1">
    <source>
        <dbReference type="EMBL" id="MPM68765.1"/>
    </source>
</evidence>
<dbReference type="PROSITE" id="PS51257">
    <property type="entry name" value="PROKAR_LIPOPROTEIN"/>
    <property type="match status" value="1"/>
</dbReference>
<accession>A0A645BTW1</accession>
<dbReference type="AlphaFoldDB" id="A0A645BTW1"/>
<gene>
    <name evidence="1" type="ORF">SDC9_115699</name>
</gene>
<sequence length="109" mass="13004">MKKILFLILFLFVSCSDNKVDEKRFYDMYKEILVVRKLNEDTAVANPLVKELYKKKNYSQEEFKKDYFELANDSKTFIRKVDSIRAVVYDTTKNIEKNTKEEDKNTSPN</sequence>
<proteinExistence type="predicted"/>
<name>A0A645BTW1_9ZZZZ</name>
<comment type="caution">
    <text evidence="1">The sequence shown here is derived from an EMBL/GenBank/DDBJ whole genome shotgun (WGS) entry which is preliminary data.</text>
</comment>
<reference evidence="1" key="1">
    <citation type="submission" date="2019-08" db="EMBL/GenBank/DDBJ databases">
        <authorList>
            <person name="Kucharzyk K."/>
            <person name="Murdoch R.W."/>
            <person name="Higgins S."/>
            <person name="Loffler F."/>
        </authorList>
    </citation>
    <scope>NUCLEOTIDE SEQUENCE</scope>
</reference>
<evidence type="ECO:0008006" key="2">
    <source>
        <dbReference type="Google" id="ProtNLM"/>
    </source>
</evidence>
<organism evidence="1">
    <name type="scientific">bioreactor metagenome</name>
    <dbReference type="NCBI Taxonomy" id="1076179"/>
    <lineage>
        <taxon>unclassified sequences</taxon>
        <taxon>metagenomes</taxon>
        <taxon>ecological metagenomes</taxon>
    </lineage>
</organism>
<dbReference type="EMBL" id="VSSQ01022447">
    <property type="protein sequence ID" value="MPM68765.1"/>
    <property type="molecule type" value="Genomic_DNA"/>
</dbReference>